<feature type="DNA-binding region" description="OmpR/PhoB-type" evidence="7">
    <location>
        <begin position="1"/>
        <end position="102"/>
    </location>
</feature>
<evidence type="ECO:0000256" key="8">
    <source>
        <dbReference type="SAM" id="MobiDB-lite"/>
    </source>
</evidence>
<evidence type="ECO:0000313" key="11">
    <source>
        <dbReference type="Proteomes" id="UP000005940"/>
    </source>
</evidence>
<keyword evidence="11" id="KW-1185">Reference proteome</keyword>
<dbReference type="GO" id="GO:0003677">
    <property type="term" value="F:DNA binding"/>
    <property type="evidence" value="ECO:0007669"/>
    <property type="project" value="UniProtKB-UniRule"/>
</dbReference>
<dbReference type="InterPro" id="IPR011990">
    <property type="entry name" value="TPR-like_helical_dom_sf"/>
</dbReference>
<dbReference type="Gene3D" id="1.10.10.10">
    <property type="entry name" value="Winged helix-like DNA-binding domain superfamily/Winged helix DNA-binding domain"/>
    <property type="match status" value="1"/>
</dbReference>
<proteinExistence type="inferred from homology"/>
<evidence type="ECO:0000313" key="10">
    <source>
        <dbReference type="EMBL" id="QKM66892.1"/>
    </source>
</evidence>
<feature type="region of interest" description="Disordered" evidence="8">
    <location>
        <begin position="823"/>
        <end position="844"/>
    </location>
</feature>
<dbReference type="Gene3D" id="3.40.50.300">
    <property type="entry name" value="P-loop containing nucleotide triphosphate hydrolases"/>
    <property type="match status" value="1"/>
</dbReference>
<dbReference type="PANTHER" id="PTHR35807">
    <property type="entry name" value="TRANSCRIPTIONAL REGULATOR REDD-RELATED"/>
    <property type="match status" value="1"/>
</dbReference>
<dbReference type="InterPro" id="IPR041617">
    <property type="entry name" value="TPR_MalT"/>
</dbReference>
<feature type="repeat" description="TPR" evidence="6">
    <location>
        <begin position="890"/>
        <end position="923"/>
    </location>
</feature>
<dbReference type="GO" id="GO:0000160">
    <property type="term" value="P:phosphorelay signal transduction system"/>
    <property type="evidence" value="ECO:0007669"/>
    <property type="project" value="UniProtKB-KW"/>
</dbReference>
<dbReference type="Pfam" id="PF00486">
    <property type="entry name" value="Trans_reg_C"/>
    <property type="match status" value="1"/>
</dbReference>
<dbReference type="InterPro" id="IPR027417">
    <property type="entry name" value="P-loop_NTPase"/>
</dbReference>
<comment type="similarity">
    <text evidence="1">Belongs to the AfsR/DnrI/RedD regulatory family.</text>
</comment>
<reference evidence="10 11" key="1">
    <citation type="journal article" date="2012" name="J. Bacteriol.">
        <title>Draft genome of Streptomyces tsukubaensis NRRL 18488, the producer of the clinically important immunosuppressant tacrolimus (FK506).</title>
        <authorList>
            <person name="Barreiro C."/>
            <person name="Prieto C."/>
            <person name="Sola-Landa A."/>
            <person name="Solera E."/>
            <person name="Martinez-Castro M."/>
            <person name="Perez-Redondo R."/>
            <person name="Garcia-Estrada C."/>
            <person name="Aparicio J.F."/>
            <person name="Fernandez-Martinez L.T."/>
            <person name="Santos-Aberturas J."/>
            <person name="Salehi-Najafabadi Z."/>
            <person name="Rodriguez-Garcia A."/>
            <person name="Tauch A."/>
            <person name="Martin J.F."/>
        </authorList>
    </citation>
    <scope>NUCLEOTIDE SEQUENCE [LARGE SCALE GENOMIC DNA]</scope>
    <source>
        <strain evidence="11">DSM 42081 / NBRC 108919 / NRRL 18488 / 9993</strain>
    </source>
</reference>
<evidence type="ECO:0000256" key="6">
    <source>
        <dbReference type="PROSITE-ProRule" id="PRU00339"/>
    </source>
</evidence>
<feature type="repeat" description="TPR" evidence="6">
    <location>
        <begin position="1088"/>
        <end position="1121"/>
    </location>
</feature>
<feature type="domain" description="OmpR/PhoB-type" evidence="9">
    <location>
        <begin position="1"/>
        <end position="102"/>
    </location>
</feature>
<dbReference type="InterPro" id="IPR003593">
    <property type="entry name" value="AAA+_ATPase"/>
</dbReference>
<dbReference type="Pfam" id="PF13191">
    <property type="entry name" value="AAA_16"/>
    <property type="match status" value="1"/>
</dbReference>
<evidence type="ECO:0000256" key="4">
    <source>
        <dbReference type="ARBA" id="ARBA00023125"/>
    </source>
</evidence>
<dbReference type="CDD" id="cd15831">
    <property type="entry name" value="BTAD"/>
    <property type="match status" value="1"/>
</dbReference>
<keyword evidence="3" id="KW-0805">Transcription regulation</keyword>
<dbReference type="InterPro" id="IPR005158">
    <property type="entry name" value="BTAD"/>
</dbReference>
<name>A0A7G3UCZ3_STRT9</name>
<dbReference type="SMART" id="SM00382">
    <property type="entry name" value="AAA"/>
    <property type="match status" value="1"/>
</dbReference>
<keyword evidence="5" id="KW-0804">Transcription</keyword>
<evidence type="ECO:0000256" key="2">
    <source>
        <dbReference type="ARBA" id="ARBA00023012"/>
    </source>
</evidence>
<sequence>MTDGGMRFRILGGLEWTVDGASLRIGRRRERLLLGLLLLDVGRVVPANRLISLLWDEGQSPSSARGSLQVHVSRLRGRFTAEDAEHYGFALVKSGDGYLIEGDPSAVDLHRFRSLLLRAERADNLDERLKLLDAALADWGGPVLAGTAPEGLVRRLGAGFEDSYISAVTQRAETRLLLGRRELVLEDLARATAEHPHHERLAMLRMIALYRADHRGEALEVYNETRTRLAEDLGLDPGADLRHVQNMILRADPLLLDDAVVPRTERARGDVSGRAGWFLGAVPNPRAGGAGERVPGDRPGSPQLRSGGGTGARGGAESPAGSWRERGPHTGGGGDTGGRAGADEGARPGPEGDGARGRPADRRSGAGPDHGHASLRTSGHGHGLADGQGPVPGHGHDHARSHDDYAAGRVRPEAESVQRQSRTGAFIGRAKELALMGRLVEEASGGSGVLMIVGPAGSGKTALALHWCRSSRETFPDGQLFLDLRGHSDESPMRPKEALSGLLRALGIPYQNIPHELAEMAELYQSTLADRRVLIVLDNAESADQVRQLLPYDTGCLALVTSRNRLGSLIVTHGASMLPLQPLASEEAKALVRSVVGARRAEAEPEALGDLVAICGRSPLALRIAAANLALHPDSLIAHHVRELRSGNPLETLAVAGDPDAAVRRTFELSYRRLDPDARDAFRLLGILPGPVTTVPAVAALLGRSVAAASGLLDRLFAEHLVERIGRDRLRLHDLIWWYARLLVEAGDPIPVQREARRRLLRWYAVSADSAARCLYPQMLRLEVAPVGADARTATFDDPQRAADWFDAEHADLVRLIEAEAPGDGGTAAQTAAKTAGDGASDSGPDSSVWIIADILRGYFWLRRHTDSWAAVATVALRTAHEAGDFRGQAAAHQSLGLVSFTRGDLELSRNHFEQAIELARRADWGVAESVALSNLAGVSGDLGLLSQAAEYYGQSIAIDRKLRRSPSQPFLGLGEVLHSMGRLREAERLCRRALALSHKIGAPDSPSRISCTLATISLDLGLLVTAQELAMTSRRGFQAIGNLPGEAEVLSVLAMIGAEAGDGQGALRAALTACRLSRRSGRPRLRLDAMIAMGHARYQLGQYDRAFEHFRIAREAAEDIGYLKGRTMALLGLGVCAARIHRPLEALGYAASALSLAKESQLRLQEGQAQAVIALSQAACGDPVSAARAGRLAEDIYAATGYRPLHSPFGRPMEGLPSEDEFPELCLPS</sequence>
<dbReference type="Gene3D" id="1.25.40.10">
    <property type="entry name" value="Tetratricopeptide repeat domain"/>
    <property type="match status" value="3"/>
</dbReference>
<feature type="region of interest" description="Disordered" evidence="8">
    <location>
        <begin position="275"/>
        <end position="402"/>
    </location>
</feature>
<feature type="compositionally biased region" description="Gly residues" evidence="8">
    <location>
        <begin position="329"/>
        <end position="340"/>
    </location>
</feature>
<feature type="compositionally biased region" description="Low complexity" evidence="8">
    <location>
        <begin position="827"/>
        <end position="844"/>
    </location>
</feature>
<keyword evidence="4 7" id="KW-0238">DNA-binding</keyword>
<protein>
    <submittedName>
        <fullName evidence="10">Transcriptional regulator</fullName>
    </submittedName>
</protein>
<feature type="compositionally biased region" description="Gly residues" evidence="8">
    <location>
        <begin position="380"/>
        <end position="392"/>
    </location>
</feature>
<evidence type="ECO:0000256" key="1">
    <source>
        <dbReference type="ARBA" id="ARBA00005820"/>
    </source>
</evidence>
<evidence type="ECO:0000256" key="3">
    <source>
        <dbReference type="ARBA" id="ARBA00023015"/>
    </source>
</evidence>
<evidence type="ECO:0000256" key="7">
    <source>
        <dbReference type="PROSITE-ProRule" id="PRU01091"/>
    </source>
</evidence>
<evidence type="ECO:0000259" key="9">
    <source>
        <dbReference type="PROSITE" id="PS51755"/>
    </source>
</evidence>
<dbReference type="InterPro" id="IPR036388">
    <property type="entry name" value="WH-like_DNA-bd_sf"/>
</dbReference>
<feature type="compositionally biased region" description="Basic and acidic residues" evidence="8">
    <location>
        <begin position="353"/>
        <end position="372"/>
    </location>
</feature>
<keyword evidence="2" id="KW-0902">Two-component regulatory system</keyword>
<dbReference type="PANTHER" id="PTHR35807:SF1">
    <property type="entry name" value="TRANSCRIPTIONAL REGULATOR REDD"/>
    <property type="match status" value="1"/>
</dbReference>
<keyword evidence="6" id="KW-0802">TPR repeat</keyword>
<dbReference type="InterPro" id="IPR016032">
    <property type="entry name" value="Sig_transdc_resp-reg_C-effctor"/>
</dbReference>
<dbReference type="Pfam" id="PF03704">
    <property type="entry name" value="BTAD"/>
    <property type="match status" value="1"/>
</dbReference>
<dbReference type="InterPro" id="IPR019734">
    <property type="entry name" value="TPR_rpt"/>
</dbReference>
<dbReference type="SMART" id="SM00862">
    <property type="entry name" value="Trans_reg_C"/>
    <property type="match status" value="1"/>
</dbReference>
<dbReference type="AlphaFoldDB" id="A0A7G3UCZ3"/>
<dbReference type="SMART" id="SM00028">
    <property type="entry name" value="TPR"/>
    <property type="match status" value="6"/>
</dbReference>
<gene>
    <name evidence="10" type="ORF">STSU_006605</name>
</gene>
<dbReference type="EMBL" id="CP029159">
    <property type="protein sequence ID" value="QKM66892.1"/>
    <property type="molecule type" value="Genomic_DNA"/>
</dbReference>
<dbReference type="RefSeq" id="WP_130584679.1">
    <property type="nucleotide sequence ID" value="NZ_CP029159.1"/>
</dbReference>
<dbReference type="PROSITE" id="PS50005">
    <property type="entry name" value="TPR"/>
    <property type="match status" value="2"/>
</dbReference>
<dbReference type="SUPFAM" id="SSF52540">
    <property type="entry name" value="P-loop containing nucleoside triphosphate hydrolases"/>
    <property type="match status" value="1"/>
</dbReference>
<dbReference type="PRINTS" id="PR00364">
    <property type="entry name" value="DISEASERSIST"/>
</dbReference>
<dbReference type="SUPFAM" id="SSF48452">
    <property type="entry name" value="TPR-like"/>
    <property type="match status" value="2"/>
</dbReference>
<dbReference type="InterPro" id="IPR051677">
    <property type="entry name" value="AfsR-DnrI-RedD_regulator"/>
</dbReference>
<dbReference type="PROSITE" id="PS51755">
    <property type="entry name" value="OMPR_PHOB"/>
    <property type="match status" value="1"/>
</dbReference>
<dbReference type="Proteomes" id="UP000005940">
    <property type="component" value="Chromosome"/>
</dbReference>
<dbReference type="InterPro" id="IPR041664">
    <property type="entry name" value="AAA_16"/>
</dbReference>
<evidence type="ECO:0000256" key="5">
    <source>
        <dbReference type="ARBA" id="ARBA00023163"/>
    </source>
</evidence>
<dbReference type="SUPFAM" id="SSF46894">
    <property type="entry name" value="C-terminal effector domain of the bipartite response regulators"/>
    <property type="match status" value="1"/>
</dbReference>
<dbReference type="Pfam" id="PF17874">
    <property type="entry name" value="TPR_MalT"/>
    <property type="match status" value="1"/>
</dbReference>
<dbReference type="SMART" id="SM01043">
    <property type="entry name" value="BTAD"/>
    <property type="match status" value="1"/>
</dbReference>
<organism evidence="10 11">
    <name type="scientific">Streptomyces tsukubensis (strain DSM 42081 / NBRC 108919 / NRRL 18488 / 9993)</name>
    <dbReference type="NCBI Taxonomy" id="1114943"/>
    <lineage>
        <taxon>Bacteria</taxon>
        <taxon>Bacillati</taxon>
        <taxon>Actinomycetota</taxon>
        <taxon>Actinomycetes</taxon>
        <taxon>Kitasatosporales</taxon>
        <taxon>Streptomycetaceae</taxon>
        <taxon>Streptomyces</taxon>
    </lineage>
</organism>
<dbReference type="InterPro" id="IPR001867">
    <property type="entry name" value="OmpR/PhoB-type_DNA-bd"/>
</dbReference>
<dbReference type="GO" id="GO:0006355">
    <property type="term" value="P:regulation of DNA-templated transcription"/>
    <property type="evidence" value="ECO:0007669"/>
    <property type="project" value="InterPro"/>
</dbReference>
<accession>A0A7G3UCZ3</accession>